<protein>
    <submittedName>
        <fullName evidence="1">Uncharacterized protein</fullName>
    </submittedName>
</protein>
<accession>A0AAP0PRF3</accession>
<organism evidence="1 2">
    <name type="scientific">Stephania japonica</name>
    <dbReference type="NCBI Taxonomy" id="461633"/>
    <lineage>
        <taxon>Eukaryota</taxon>
        <taxon>Viridiplantae</taxon>
        <taxon>Streptophyta</taxon>
        <taxon>Embryophyta</taxon>
        <taxon>Tracheophyta</taxon>
        <taxon>Spermatophyta</taxon>
        <taxon>Magnoliopsida</taxon>
        <taxon>Ranunculales</taxon>
        <taxon>Menispermaceae</taxon>
        <taxon>Menispermoideae</taxon>
        <taxon>Cissampelideae</taxon>
        <taxon>Stephania</taxon>
    </lineage>
</organism>
<sequence length="113" mass="13050">MAHSLIHFPMLPNCPWSKICRESQVVNFIWQPDRLGTLRCIFALCSQHSFIIDISEKIGETPQSTRWRVILHGATNDVISRAYYLDVLCHTMGINPRQHHPRRDVSCLTVKVP</sequence>
<dbReference type="AlphaFoldDB" id="A0AAP0PRF3"/>
<name>A0AAP0PRF3_9MAGN</name>
<comment type="caution">
    <text evidence="1">The sequence shown here is derived from an EMBL/GenBank/DDBJ whole genome shotgun (WGS) entry which is preliminary data.</text>
</comment>
<dbReference type="Proteomes" id="UP001417504">
    <property type="component" value="Unassembled WGS sequence"/>
</dbReference>
<reference evidence="1 2" key="1">
    <citation type="submission" date="2024-01" db="EMBL/GenBank/DDBJ databases">
        <title>Genome assemblies of Stephania.</title>
        <authorList>
            <person name="Yang L."/>
        </authorList>
    </citation>
    <scope>NUCLEOTIDE SEQUENCE [LARGE SCALE GENOMIC DNA]</scope>
    <source>
        <strain evidence="1">QJT</strain>
        <tissue evidence="1">Leaf</tissue>
    </source>
</reference>
<proteinExistence type="predicted"/>
<dbReference type="EMBL" id="JBBNAE010000001">
    <property type="protein sequence ID" value="KAK9153697.1"/>
    <property type="molecule type" value="Genomic_DNA"/>
</dbReference>
<gene>
    <name evidence="1" type="ORF">Sjap_001177</name>
</gene>
<keyword evidence="2" id="KW-1185">Reference proteome</keyword>
<evidence type="ECO:0000313" key="2">
    <source>
        <dbReference type="Proteomes" id="UP001417504"/>
    </source>
</evidence>
<evidence type="ECO:0000313" key="1">
    <source>
        <dbReference type="EMBL" id="KAK9153697.1"/>
    </source>
</evidence>